<dbReference type="PANTHER" id="PTHR39198:SF1">
    <property type="entry name" value="ALPHA-GALACTOSIDASE NEW3 DOMAIN-CONTAINING PROTEIN"/>
    <property type="match status" value="1"/>
</dbReference>
<keyword evidence="6" id="KW-1185">Reference proteome</keyword>
<feature type="chain" id="PRO_5030575261" description="Alpha-galactosidase NEW3 domain-containing protein" evidence="3">
    <location>
        <begin position="32"/>
        <end position="408"/>
    </location>
</feature>
<dbReference type="InterPro" id="IPR013783">
    <property type="entry name" value="Ig-like_fold"/>
</dbReference>
<reference evidence="5 6" key="1">
    <citation type="submission" date="2019-08" db="EMBL/GenBank/DDBJ databases">
        <title>In-depth cultivation of the pig gut microbiome towards novel bacterial diversity and tailored functional studies.</title>
        <authorList>
            <person name="Wylensek D."/>
            <person name="Hitch T.C.A."/>
            <person name="Clavel T."/>
        </authorList>
    </citation>
    <scope>NUCLEOTIDE SEQUENCE [LARGE SCALE GENOMIC DNA]</scope>
    <source>
        <strain evidence="5 6">Oil+RF-744-WCA-WT-13</strain>
    </source>
</reference>
<dbReference type="RefSeq" id="WP_154457808.1">
    <property type="nucleotide sequence ID" value="NZ_VUMV01000003.1"/>
</dbReference>
<dbReference type="AlphaFoldDB" id="A0A7X2P8A0"/>
<evidence type="ECO:0000256" key="3">
    <source>
        <dbReference type="SAM" id="SignalP"/>
    </source>
</evidence>
<feature type="domain" description="Alpha-galactosidase NEW3" evidence="4">
    <location>
        <begin position="180"/>
        <end position="255"/>
    </location>
</feature>
<evidence type="ECO:0000256" key="1">
    <source>
        <dbReference type="SAM" id="MobiDB-lite"/>
    </source>
</evidence>
<keyword evidence="2" id="KW-0472">Membrane</keyword>
<evidence type="ECO:0000313" key="5">
    <source>
        <dbReference type="EMBL" id="MST81905.1"/>
    </source>
</evidence>
<feature type="compositionally biased region" description="Polar residues" evidence="1">
    <location>
        <begin position="203"/>
        <end position="219"/>
    </location>
</feature>
<feature type="compositionally biased region" description="Low complexity" evidence="1">
    <location>
        <begin position="220"/>
        <end position="232"/>
    </location>
</feature>
<dbReference type="Pfam" id="PF10633">
    <property type="entry name" value="NPCBM_assoc"/>
    <property type="match status" value="2"/>
</dbReference>
<sequence>MKKKSTRWMKALGFAALASCMVFTTSAGVFAADTATSTSESEDANRVISDGLEMSTSYPGVSAKPGSTVSFDLDFANGGSGELVSLSSSGVPDGATGYFQGGGNTISNVYVKNGQNSALATFSVDLPEDLAEGTYTITLTAQGETSSDTLDLTLNVSQEDLGASTLTADYDSQEGTSDGTFTFNTTLQNNSTSDQSYSLSAESPDGWTTTFTPSGESNNVSSVDVKGGSTSSVTVTVTPKKDADAGDYEIPITAKSANETLNLTLKVKITGTYSLSLTTQDQTLSFNAKANKKTAVVIDVVNNSNLPLTNINLTASAPTDWTVEFSESTIDSLEAGKTKEVTAYVTPSQSSISGDYAVTMTASATETSSDQQFRVTVQTQTVWGVVGVVVIIAIAAALVAVFRKFGRH</sequence>
<dbReference type="Proteomes" id="UP000466864">
    <property type="component" value="Unassembled WGS sequence"/>
</dbReference>
<keyword evidence="2" id="KW-1133">Transmembrane helix</keyword>
<feature type="signal peptide" evidence="3">
    <location>
        <begin position="1"/>
        <end position="31"/>
    </location>
</feature>
<keyword evidence="3" id="KW-0732">Signal</keyword>
<keyword evidence="2" id="KW-0812">Transmembrane</keyword>
<feature type="region of interest" description="Disordered" evidence="1">
    <location>
        <begin position="203"/>
        <end position="232"/>
    </location>
</feature>
<organism evidence="5 6">
    <name type="scientific">Bilifractor porci</name>
    <dbReference type="NCBI Taxonomy" id="2606636"/>
    <lineage>
        <taxon>Bacteria</taxon>
        <taxon>Bacillati</taxon>
        <taxon>Bacillota</taxon>
        <taxon>Clostridia</taxon>
        <taxon>Lachnospirales</taxon>
        <taxon>Lachnospiraceae</taxon>
        <taxon>Bilifractor</taxon>
    </lineage>
</organism>
<comment type="caution">
    <text evidence="5">The sequence shown here is derived from an EMBL/GenBank/DDBJ whole genome shotgun (WGS) entry which is preliminary data.</text>
</comment>
<accession>A0A7X2P8A0</accession>
<name>A0A7X2P8A0_9FIRM</name>
<evidence type="ECO:0000256" key="2">
    <source>
        <dbReference type="SAM" id="Phobius"/>
    </source>
</evidence>
<evidence type="ECO:0000313" key="6">
    <source>
        <dbReference type="Proteomes" id="UP000466864"/>
    </source>
</evidence>
<dbReference type="Gene3D" id="2.60.40.10">
    <property type="entry name" value="Immunoglobulins"/>
    <property type="match status" value="2"/>
</dbReference>
<dbReference type="EMBL" id="VUMV01000003">
    <property type="protein sequence ID" value="MST81905.1"/>
    <property type="molecule type" value="Genomic_DNA"/>
</dbReference>
<dbReference type="PANTHER" id="PTHR39198">
    <property type="entry name" value="HYPOTHETICAL MEMBRANE PROTEIN, CONSERVED"/>
    <property type="match status" value="1"/>
</dbReference>
<proteinExistence type="predicted"/>
<evidence type="ECO:0000259" key="4">
    <source>
        <dbReference type="Pfam" id="PF10633"/>
    </source>
</evidence>
<protein>
    <recommendedName>
        <fullName evidence="4">Alpha-galactosidase NEW3 domain-containing protein</fullName>
    </recommendedName>
</protein>
<dbReference type="InterPro" id="IPR018905">
    <property type="entry name" value="A-galactase_NEW3"/>
</dbReference>
<gene>
    <name evidence="5" type="ORF">FYJ60_06210</name>
</gene>
<feature type="transmembrane region" description="Helical" evidence="2">
    <location>
        <begin position="382"/>
        <end position="402"/>
    </location>
</feature>
<feature type="domain" description="Alpha-galactosidase NEW3" evidence="4">
    <location>
        <begin position="290"/>
        <end position="363"/>
    </location>
</feature>